<keyword evidence="3" id="KW-0560">Oxidoreductase</keyword>
<gene>
    <name evidence="3" type="ORF">Theth_0209</name>
</gene>
<evidence type="ECO:0000313" key="3">
    <source>
        <dbReference type="EMBL" id="AEH50311.1"/>
    </source>
</evidence>
<dbReference type="AlphaFoldDB" id="F7YWS8"/>
<accession>F7YWS8</accession>
<dbReference type="InterPro" id="IPR023485">
    <property type="entry name" value="Ptyr_pPase"/>
</dbReference>
<dbReference type="PANTHER" id="PTHR43428:SF1">
    <property type="entry name" value="ARSENATE REDUCTASE"/>
    <property type="match status" value="1"/>
</dbReference>
<keyword evidence="1" id="KW-0059">Arsenical resistance</keyword>
<proteinExistence type="predicted"/>
<dbReference type="Gene3D" id="3.40.50.2300">
    <property type="match status" value="1"/>
</dbReference>
<dbReference type="CDD" id="cd16345">
    <property type="entry name" value="LMWP_ArsC"/>
    <property type="match status" value="1"/>
</dbReference>
<dbReference type="SUPFAM" id="SSF52788">
    <property type="entry name" value="Phosphotyrosine protein phosphatases I"/>
    <property type="match status" value="1"/>
</dbReference>
<name>F7YWS8_9THEM</name>
<evidence type="ECO:0000313" key="4">
    <source>
        <dbReference type="Proteomes" id="UP000006804"/>
    </source>
</evidence>
<dbReference type="SMART" id="SM00226">
    <property type="entry name" value="LMWPc"/>
    <property type="match status" value="1"/>
</dbReference>
<protein>
    <submittedName>
        <fullName evidence="3">Protein-tyrosine phosphatase, low molecular weight</fullName>
        <ecNumber evidence="3">1.20.4.1</ecNumber>
    </submittedName>
</protein>
<dbReference type="OrthoDB" id="9784339at2"/>
<dbReference type="eggNOG" id="COG0394">
    <property type="taxonomic scope" value="Bacteria"/>
</dbReference>
<dbReference type="HOGENOM" id="CLU_071415_3_3_0"/>
<dbReference type="STRING" id="688269.Theth_0209"/>
<dbReference type="PATRIC" id="fig|688269.3.peg.214"/>
<dbReference type="Proteomes" id="UP000006804">
    <property type="component" value="Chromosome"/>
</dbReference>
<dbReference type="InterPro" id="IPR036196">
    <property type="entry name" value="Ptyr_pPase_sf"/>
</dbReference>
<dbReference type="RefSeq" id="WP_013931534.1">
    <property type="nucleotide sequence ID" value="NC_015707.1"/>
</dbReference>
<reference evidence="3 4" key="1">
    <citation type="submission" date="2010-11" db="EMBL/GenBank/DDBJ databases">
        <title>The complete genome of Thermotoga thermarum DSM 5069.</title>
        <authorList>
            <consortium name="US DOE Joint Genome Institute (JGI-PGF)"/>
            <person name="Lucas S."/>
            <person name="Copeland A."/>
            <person name="Lapidus A."/>
            <person name="Bruce D."/>
            <person name="Goodwin L."/>
            <person name="Pitluck S."/>
            <person name="Kyrpides N."/>
            <person name="Mavromatis K."/>
            <person name="Ivanova N."/>
            <person name="Zeytun A."/>
            <person name="Brettin T."/>
            <person name="Detter J.C."/>
            <person name="Tapia R."/>
            <person name="Han C."/>
            <person name="Land M."/>
            <person name="Hauser L."/>
            <person name="Markowitz V."/>
            <person name="Cheng J.-F."/>
            <person name="Hugenholtz P."/>
            <person name="Woyke T."/>
            <person name="Wu D."/>
            <person name="Spring S."/>
            <person name="Schroeder M."/>
            <person name="Brambilla E."/>
            <person name="Klenk H.-P."/>
            <person name="Eisen J.A."/>
        </authorList>
    </citation>
    <scope>NUCLEOTIDE SEQUENCE [LARGE SCALE GENOMIC DNA]</scope>
    <source>
        <strain evidence="3 4">DSM 5069</strain>
    </source>
</reference>
<evidence type="ECO:0000256" key="1">
    <source>
        <dbReference type="ARBA" id="ARBA00022849"/>
    </source>
</evidence>
<organism evidence="3 4">
    <name type="scientific">Pseudothermotoga thermarum DSM 5069</name>
    <dbReference type="NCBI Taxonomy" id="688269"/>
    <lineage>
        <taxon>Bacteria</taxon>
        <taxon>Thermotogati</taxon>
        <taxon>Thermotogota</taxon>
        <taxon>Thermotogae</taxon>
        <taxon>Thermotogales</taxon>
        <taxon>Thermotogaceae</taxon>
        <taxon>Pseudothermotoga</taxon>
    </lineage>
</organism>
<feature type="domain" description="Phosphotyrosine protein phosphatase I" evidence="2">
    <location>
        <begin position="3"/>
        <end position="127"/>
    </location>
</feature>
<dbReference type="Pfam" id="PF01451">
    <property type="entry name" value="LMWPc"/>
    <property type="match status" value="1"/>
</dbReference>
<sequence precursor="true">MKKKVAFICVKNSCRSQMAEGFAKHYGGDIMEVYSAGTEVSGKIDPVAIEVMKEVGIDISNQRSKPISELPEKMDIVITMGCGVVCPYIPSKHMEDWGLDDPAGKPIEEYRRIRDEIEQKVKKLVERIKSGEFDQQKTTFMANQD</sequence>
<dbReference type="KEGG" id="tta:Theth_0209"/>
<dbReference type="GO" id="GO:0008794">
    <property type="term" value="F:arsenate reductase (glutaredoxin) activity"/>
    <property type="evidence" value="ECO:0007669"/>
    <property type="project" value="UniProtKB-EC"/>
</dbReference>
<dbReference type="EC" id="1.20.4.1" evidence="3"/>
<dbReference type="PANTHER" id="PTHR43428">
    <property type="entry name" value="ARSENATE REDUCTASE"/>
    <property type="match status" value="1"/>
</dbReference>
<dbReference type="EMBL" id="CP002351">
    <property type="protein sequence ID" value="AEH50311.1"/>
    <property type="molecule type" value="Genomic_DNA"/>
</dbReference>
<keyword evidence="4" id="KW-1185">Reference proteome</keyword>
<dbReference type="GO" id="GO:0046685">
    <property type="term" value="P:response to arsenic-containing substance"/>
    <property type="evidence" value="ECO:0007669"/>
    <property type="project" value="UniProtKB-KW"/>
</dbReference>
<evidence type="ECO:0000259" key="2">
    <source>
        <dbReference type="SMART" id="SM00226"/>
    </source>
</evidence>